<dbReference type="InterPro" id="IPR037237">
    <property type="entry name" value="IlvD/EDD_N"/>
</dbReference>
<dbReference type="SUPFAM" id="SSF52016">
    <property type="entry name" value="LeuD/IlvD-like"/>
    <property type="match status" value="1"/>
</dbReference>
<dbReference type="AlphaFoldDB" id="M1MTT6"/>
<name>M1MTT6_9CLOT</name>
<dbReference type="eggNOG" id="COG0129">
    <property type="taxonomic scope" value="Bacteria"/>
</dbReference>
<evidence type="ECO:0000313" key="11">
    <source>
        <dbReference type="Proteomes" id="UP000011728"/>
    </source>
</evidence>
<dbReference type="GO" id="GO:0009082">
    <property type="term" value="P:branched-chain amino acid biosynthetic process"/>
    <property type="evidence" value="ECO:0007669"/>
    <property type="project" value="UniProtKB-KW"/>
</dbReference>
<reference evidence="10 11" key="1">
    <citation type="submission" date="2013-02" db="EMBL/GenBank/DDBJ databases">
        <title>Genome sequence of Clostridium saccharoperbutylacetonicum N1-4(HMT).</title>
        <authorList>
            <person name="Poehlein A."/>
            <person name="Daniel R."/>
        </authorList>
    </citation>
    <scope>NUCLEOTIDE SEQUENCE [LARGE SCALE GENOMIC DNA]</scope>
    <source>
        <strain evidence="11">N1-4(HMT)</strain>
    </source>
</reference>
<dbReference type="Proteomes" id="UP000011728">
    <property type="component" value="Chromosome"/>
</dbReference>
<dbReference type="Pfam" id="PF00920">
    <property type="entry name" value="ILVD_EDD_N"/>
    <property type="match status" value="1"/>
</dbReference>
<dbReference type="InterPro" id="IPR020558">
    <property type="entry name" value="DiOHA_6PGluconate_deHydtase_CS"/>
</dbReference>
<dbReference type="KEGG" id="csr:Cspa_c43630"/>
<keyword evidence="3" id="KW-0479">Metal-binding</keyword>
<evidence type="ECO:0000259" key="8">
    <source>
        <dbReference type="Pfam" id="PF00920"/>
    </source>
</evidence>
<dbReference type="PATRIC" id="fig|931276.5.peg.4395"/>
<evidence type="ECO:0000256" key="6">
    <source>
        <dbReference type="ARBA" id="ARBA00023239"/>
    </source>
</evidence>
<protein>
    <submittedName>
        <fullName evidence="10">Dihydroxy-acid dehydratase IlvD</fullName>
        <ecNumber evidence="10">4.2.1.9</ecNumber>
    </submittedName>
</protein>
<evidence type="ECO:0000256" key="3">
    <source>
        <dbReference type="ARBA" id="ARBA00022723"/>
    </source>
</evidence>
<dbReference type="STRING" id="36745.CLSAP_41290"/>
<dbReference type="InterPro" id="IPR042096">
    <property type="entry name" value="Dihydro-acid_dehy_C"/>
</dbReference>
<feature type="domain" description="Dihydroxy-acid/6-phosphogluconate dehydratase C-terminal" evidence="9">
    <location>
        <begin position="367"/>
        <end position="567"/>
    </location>
</feature>
<dbReference type="RefSeq" id="WP_015394427.1">
    <property type="nucleotide sequence ID" value="NC_020291.1"/>
</dbReference>
<evidence type="ECO:0000259" key="9">
    <source>
        <dbReference type="Pfam" id="PF24877"/>
    </source>
</evidence>
<proteinExistence type="inferred from homology"/>
<dbReference type="OrthoDB" id="9807077at2"/>
<comment type="similarity">
    <text evidence="1">Belongs to the IlvD/Edd family.</text>
</comment>
<evidence type="ECO:0000313" key="10">
    <source>
        <dbReference type="EMBL" id="AGF58116.1"/>
    </source>
</evidence>
<accession>M1MTT6</accession>
<dbReference type="GO" id="GO:0046872">
    <property type="term" value="F:metal ion binding"/>
    <property type="evidence" value="ECO:0007669"/>
    <property type="project" value="UniProtKB-KW"/>
</dbReference>
<dbReference type="PANTHER" id="PTHR43661:SF3">
    <property type="entry name" value="D-XYLONATE DEHYDRATASE YAGF-RELATED"/>
    <property type="match status" value="1"/>
</dbReference>
<keyword evidence="7" id="KW-0028">Amino-acid biosynthesis</keyword>
<evidence type="ECO:0000256" key="7">
    <source>
        <dbReference type="ARBA" id="ARBA00023304"/>
    </source>
</evidence>
<evidence type="ECO:0000256" key="4">
    <source>
        <dbReference type="ARBA" id="ARBA00023004"/>
    </source>
</evidence>
<dbReference type="InterPro" id="IPR056740">
    <property type="entry name" value="ILV_EDD_C"/>
</dbReference>
<dbReference type="InterPro" id="IPR000581">
    <property type="entry name" value="ILV_EDD_N"/>
</dbReference>
<dbReference type="Gene3D" id="3.50.30.80">
    <property type="entry name" value="IlvD/EDD C-terminal domain-like"/>
    <property type="match status" value="1"/>
</dbReference>
<keyword evidence="5" id="KW-0411">Iron-sulfur</keyword>
<keyword evidence="6 10" id="KW-0456">Lyase</keyword>
<gene>
    <name evidence="10" type="primary">ilvD3</name>
    <name evidence="10" type="ORF">Cspa_c43630</name>
</gene>
<dbReference type="FunFam" id="3.50.30.80:FF:000001">
    <property type="entry name" value="Dihydroxy-acid dehydratase"/>
    <property type="match status" value="1"/>
</dbReference>
<dbReference type="SUPFAM" id="SSF143975">
    <property type="entry name" value="IlvD/EDD N-terminal domain-like"/>
    <property type="match status" value="1"/>
</dbReference>
<dbReference type="PROSITE" id="PS00887">
    <property type="entry name" value="ILVD_EDD_2"/>
    <property type="match status" value="1"/>
</dbReference>
<sequence>MISQEIRKIAPEMDPLRRGMGWTTEDLAKPQIIIESTFGDSHPGSAHLLKFVDKAADGVNQSGGKAARYFATDICDGMAQGHDGINYSLASRDTIASLIEIHANATPFDAGVFISSCDKAVPSHLMSIGRLNIPAIIVTGGVMEAGPDLLTLEQIGAYSAMCQRGEITEEKLTYYKENACPSCGACSFMGTAATMQVMAEALGLMLPGSALMPATCEDLEEVALKAGIQAVKLAKMNLYPKDIVTIKSFENAILVHAAISGSSNSLLHLPAIAHEFGLYIDEKTFDSIHKNAHYLLDIRPAGKWPAQYFYYAGGVPAIMEELKPLLHLDVMTVTGKTLGENLEELKTNGFYEKCNSYLEKVGLKKEDVIRPFDNPIGTNGSISILKGNIAPEGAVVKHTAVPKEMHTAILKAKPFDSEEEAIEAVLKKVIRPGDAVIIRYEGPKGSGMPEMFYTTEAISSDEELGASIALITDGRFSGASKGPAIGHVSPEAAVGGPIALIEEDDLIEINIPNRVLQVIGVDGKECSKEEIDKIFEQRKKNWKPRKQKYESGILKIFSEHAVSPMKGGYMK</sequence>
<dbReference type="HOGENOM" id="CLU_014271_4_2_9"/>
<organism evidence="10 11">
    <name type="scientific">Clostridium saccharoperbutylacetonicum N1-4(HMT)</name>
    <dbReference type="NCBI Taxonomy" id="931276"/>
    <lineage>
        <taxon>Bacteria</taxon>
        <taxon>Bacillati</taxon>
        <taxon>Bacillota</taxon>
        <taxon>Clostridia</taxon>
        <taxon>Eubacteriales</taxon>
        <taxon>Clostridiaceae</taxon>
        <taxon>Clostridium</taxon>
    </lineage>
</organism>
<keyword evidence="2" id="KW-0001">2Fe-2S</keyword>
<keyword evidence="4" id="KW-0408">Iron</keyword>
<dbReference type="GO" id="GO:0051537">
    <property type="term" value="F:2 iron, 2 sulfur cluster binding"/>
    <property type="evidence" value="ECO:0007669"/>
    <property type="project" value="UniProtKB-KW"/>
</dbReference>
<evidence type="ECO:0000256" key="5">
    <source>
        <dbReference type="ARBA" id="ARBA00023014"/>
    </source>
</evidence>
<dbReference type="Pfam" id="PF24877">
    <property type="entry name" value="ILV_EDD_C"/>
    <property type="match status" value="1"/>
</dbReference>
<feature type="domain" description="Dihydroxy-acid/6-phosphogluconate dehydratase N-terminal" evidence="8">
    <location>
        <begin position="29"/>
        <end position="341"/>
    </location>
</feature>
<keyword evidence="11" id="KW-1185">Reference proteome</keyword>
<dbReference type="GO" id="GO:0004160">
    <property type="term" value="F:dihydroxy-acid dehydratase activity"/>
    <property type="evidence" value="ECO:0007669"/>
    <property type="project" value="UniProtKB-EC"/>
</dbReference>
<dbReference type="EMBL" id="CP004121">
    <property type="protein sequence ID" value="AGF58116.1"/>
    <property type="molecule type" value="Genomic_DNA"/>
</dbReference>
<dbReference type="EC" id="4.2.1.9" evidence="10"/>
<dbReference type="GO" id="GO:0005829">
    <property type="term" value="C:cytosol"/>
    <property type="evidence" value="ECO:0007669"/>
    <property type="project" value="TreeGrafter"/>
</dbReference>
<dbReference type="PANTHER" id="PTHR43661">
    <property type="entry name" value="D-XYLONATE DEHYDRATASE"/>
    <property type="match status" value="1"/>
</dbReference>
<keyword evidence="7" id="KW-0100">Branched-chain amino acid biosynthesis</keyword>
<evidence type="ECO:0000256" key="1">
    <source>
        <dbReference type="ARBA" id="ARBA00006486"/>
    </source>
</evidence>
<evidence type="ECO:0000256" key="2">
    <source>
        <dbReference type="ARBA" id="ARBA00022714"/>
    </source>
</evidence>